<sequence length="172" mass="20757">MEKIKRILKFGMRLEKQGENFYEYYRDVVTNKGTKELFDDLAKMERDHYNLLEKKYDELNTKDDLKVISWVVDDREYFDSPKIFGQAADLVPTENEDTQISDLAIMRMAYIIEGDFCEFYKNAAENVENEEVKKFLLQLSEWENGHKEIFQKEYRKLLKEDWEDMENYLALD</sequence>
<dbReference type="AlphaFoldDB" id="A0AAE3KYV9"/>
<dbReference type="EMBL" id="JANKAS010000001">
    <property type="protein sequence ID" value="MCR1897676.1"/>
    <property type="molecule type" value="Genomic_DNA"/>
</dbReference>
<keyword evidence="3" id="KW-1185">Reference proteome</keyword>
<dbReference type="PANTHER" id="PTHR33531">
    <property type="entry name" value="RUBRERYTHRIN SUBFAMILY"/>
    <property type="match status" value="1"/>
</dbReference>
<reference evidence="2" key="1">
    <citation type="submission" date="2022-07" db="EMBL/GenBank/DDBJ databases">
        <title>Enhanced cultured diversity of the mouse gut microbiota enables custom-made synthetic communities.</title>
        <authorList>
            <person name="Afrizal A."/>
        </authorList>
    </citation>
    <scope>NUCLEOTIDE SEQUENCE</scope>
    <source>
        <strain evidence="2">DSM 28593</strain>
    </source>
</reference>
<dbReference type="Gene3D" id="1.20.1260.10">
    <property type="match status" value="1"/>
</dbReference>
<dbReference type="Proteomes" id="UP001205748">
    <property type="component" value="Unassembled WGS sequence"/>
</dbReference>
<accession>A0AAE3KYV9</accession>
<proteinExistence type="predicted"/>
<name>A0AAE3KYV9_9FIRM</name>
<evidence type="ECO:0000259" key="1">
    <source>
        <dbReference type="Pfam" id="PF02915"/>
    </source>
</evidence>
<dbReference type="GO" id="GO:0046872">
    <property type="term" value="F:metal ion binding"/>
    <property type="evidence" value="ECO:0007669"/>
    <property type="project" value="InterPro"/>
</dbReference>
<gene>
    <name evidence="2" type="ORF">NSA47_01550</name>
</gene>
<protein>
    <submittedName>
        <fullName evidence="2">Ferritin family protein</fullName>
    </submittedName>
</protein>
<evidence type="ECO:0000313" key="2">
    <source>
        <dbReference type="EMBL" id="MCR1897676.1"/>
    </source>
</evidence>
<evidence type="ECO:0000313" key="3">
    <source>
        <dbReference type="Proteomes" id="UP001205748"/>
    </source>
</evidence>
<dbReference type="RefSeq" id="WP_257529083.1">
    <property type="nucleotide sequence ID" value="NZ_JANKAS010000001.1"/>
</dbReference>
<dbReference type="SUPFAM" id="SSF47240">
    <property type="entry name" value="Ferritin-like"/>
    <property type="match status" value="1"/>
</dbReference>
<dbReference type="InterPro" id="IPR009078">
    <property type="entry name" value="Ferritin-like_SF"/>
</dbReference>
<dbReference type="CDD" id="cd01045">
    <property type="entry name" value="Ferritin_like_AB"/>
    <property type="match status" value="1"/>
</dbReference>
<dbReference type="InterPro" id="IPR012347">
    <property type="entry name" value="Ferritin-like"/>
</dbReference>
<dbReference type="Pfam" id="PF02915">
    <property type="entry name" value="Rubrerythrin"/>
    <property type="match status" value="1"/>
</dbReference>
<dbReference type="GO" id="GO:0016491">
    <property type="term" value="F:oxidoreductase activity"/>
    <property type="evidence" value="ECO:0007669"/>
    <property type="project" value="InterPro"/>
</dbReference>
<comment type="caution">
    <text evidence="2">The sequence shown here is derived from an EMBL/GenBank/DDBJ whole genome shotgun (WGS) entry which is preliminary data.</text>
</comment>
<feature type="domain" description="Rubrerythrin diiron-binding" evidence="1">
    <location>
        <begin position="7"/>
        <end position="154"/>
    </location>
</feature>
<dbReference type="InterPro" id="IPR003251">
    <property type="entry name" value="Rr_diiron-bd_dom"/>
</dbReference>
<organism evidence="2 3">
    <name type="scientific">Irregularibacter muris</name>
    <dbReference type="NCBI Taxonomy" id="1796619"/>
    <lineage>
        <taxon>Bacteria</taxon>
        <taxon>Bacillati</taxon>
        <taxon>Bacillota</taxon>
        <taxon>Clostridia</taxon>
        <taxon>Eubacteriales</taxon>
        <taxon>Eubacteriaceae</taxon>
        <taxon>Irregularibacter</taxon>
    </lineage>
</organism>
<dbReference type="PANTHER" id="PTHR33531:SF10">
    <property type="entry name" value="BLR7895 PROTEIN"/>
    <property type="match status" value="1"/>
</dbReference>